<sequence>MDKVSKIFGFVDNILILLAKILLAFMVVIVSINVFMRYALNTGIRWTEEISLVSVVWFTFIALAHGVKEKLHINMNLLPSRIAKKYEALLNKFTDIVILFVGYVMLYYGIKLVEVTSHSILPASNLPAAILYFPLIISGILVILNCLLDILGLNKPEGGRN</sequence>
<evidence type="ECO:0000256" key="4">
    <source>
        <dbReference type="ARBA" id="ARBA00022519"/>
    </source>
</evidence>
<keyword evidence="3" id="KW-1003">Cell membrane</keyword>
<evidence type="ECO:0000313" key="12">
    <source>
        <dbReference type="Proteomes" id="UP000185093"/>
    </source>
</evidence>
<evidence type="ECO:0000256" key="3">
    <source>
        <dbReference type="ARBA" id="ARBA00022475"/>
    </source>
</evidence>
<evidence type="ECO:0000256" key="6">
    <source>
        <dbReference type="ARBA" id="ARBA00022989"/>
    </source>
</evidence>
<evidence type="ECO:0000256" key="9">
    <source>
        <dbReference type="SAM" id="Phobius"/>
    </source>
</evidence>
<evidence type="ECO:0000256" key="5">
    <source>
        <dbReference type="ARBA" id="ARBA00022692"/>
    </source>
</evidence>
<feature type="transmembrane region" description="Helical" evidence="9">
    <location>
        <begin position="7"/>
        <end position="30"/>
    </location>
</feature>
<keyword evidence="6 9" id="KW-1133">Transmembrane helix</keyword>
<dbReference type="PANTHER" id="PTHR35011:SF11">
    <property type="entry name" value="TRAP TRANSPORTER SMALL PERMEASE PROTEIN"/>
    <property type="match status" value="1"/>
</dbReference>
<comment type="subcellular location">
    <subcellularLocation>
        <location evidence="1">Cell inner membrane</location>
        <topology evidence="1">Multi-pass membrane protein</topology>
    </subcellularLocation>
</comment>
<keyword evidence="4" id="KW-0997">Cell inner membrane</keyword>
<feature type="transmembrane region" description="Helical" evidence="9">
    <location>
        <begin position="88"/>
        <end position="110"/>
    </location>
</feature>
<comment type="similarity">
    <text evidence="8">Belongs to the TRAP transporter small permease family.</text>
</comment>
<evidence type="ECO:0000256" key="7">
    <source>
        <dbReference type="ARBA" id="ARBA00023136"/>
    </source>
</evidence>
<keyword evidence="5 9" id="KW-0812">Transmembrane</keyword>
<dbReference type="EMBL" id="FSQZ01000001">
    <property type="protein sequence ID" value="SIN70566.1"/>
    <property type="molecule type" value="Genomic_DNA"/>
</dbReference>
<proteinExistence type="inferred from homology"/>
<feature type="transmembrane region" description="Helical" evidence="9">
    <location>
        <begin position="50"/>
        <end position="67"/>
    </location>
</feature>
<dbReference type="Proteomes" id="UP000185093">
    <property type="component" value="Unassembled WGS sequence"/>
</dbReference>
<evidence type="ECO:0000256" key="2">
    <source>
        <dbReference type="ARBA" id="ARBA00022448"/>
    </source>
</evidence>
<organism evidence="11 12">
    <name type="scientific">Acetomicrobium flavidum</name>
    <dbReference type="NCBI Taxonomy" id="49896"/>
    <lineage>
        <taxon>Bacteria</taxon>
        <taxon>Thermotogati</taxon>
        <taxon>Synergistota</taxon>
        <taxon>Synergistia</taxon>
        <taxon>Synergistales</taxon>
        <taxon>Acetomicrobiaceae</taxon>
        <taxon>Acetomicrobium</taxon>
    </lineage>
</organism>
<comment type="caution">
    <text evidence="11">The sequence shown here is derived from an EMBL/GenBank/DDBJ whole genome shotgun (WGS) entry which is preliminary data.</text>
</comment>
<evidence type="ECO:0000256" key="8">
    <source>
        <dbReference type="ARBA" id="ARBA00038436"/>
    </source>
</evidence>
<name>A0ABY1JE28_9BACT</name>
<feature type="transmembrane region" description="Helical" evidence="9">
    <location>
        <begin position="130"/>
        <end position="151"/>
    </location>
</feature>
<evidence type="ECO:0000256" key="1">
    <source>
        <dbReference type="ARBA" id="ARBA00004429"/>
    </source>
</evidence>
<reference evidence="11 12" key="1">
    <citation type="submission" date="2016-11" db="EMBL/GenBank/DDBJ databases">
        <authorList>
            <person name="Varghese N."/>
            <person name="Submissions S."/>
        </authorList>
    </citation>
    <scope>NUCLEOTIDE SEQUENCE [LARGE SCALE GENOMIC DNA]</scope>
    <source>
        <strain evidence="11 12">DSM 20664</strain>
    </source>
</reference>
<keyword evidence="2" id="KW-0813">Transport</keyword>
<evidence type="ECO:0000259" key="10">
    <source>
        <dbReference type="Pfam" id="PF04290"/>
    </source>
</evidence>
<dbReference type="Pfam" id="PF04290">
    <property type="entry name" value="DctQ"/>
    <property type="match status" value="1"/>
</dbReference>
<feature type="domain" description="Tripartite ATP-independent periplasmic transporters DctQ component" evidence="10">
    <location>
        <begin position="26"/>
        <end position="152"/>
    </location>
</feature>
<dbReference type="RefSeq" id="WP_074199701.1">
    <property type="nucleotide sequence ID" value="NZ_FSQZ01000001.1"/>
</dbReference>
<keyword evidence="12" id="KW-1185">Reference proteome</keyword>
<keyword evidence="7 9" id="KW-0472">Membrane</keyword>
<gene>
    <name evidence="11" type="ORF">SAMN05444368_1346</name>
</gene>
<protein>
    <submittedName>
        <fullName evidence="11">TRAP-type C4-dicarboxylate transport system, small permease component</fullName>
    </submittedName>
</protein>
<dbReference type="InterPro" id="IPR007387">
    <property type="entry name" value="TRAP_DctQ"/>
</dbReference>
<dbReference type="InterPro" id="IPR055348">
    <property type="entry name" value="DctQ"/>
</dbReference>
<evidence type="ECO:0000313" key="11">
    <source>
        <dbReference type="EMBL" id="SIN70566.1"/>
    </source>
</evidence>
<dbReference type="PANTHER" id="PTHR35011">
    <property type="entry name" value="2,3-DIKETO-L-GULONATE TRAP TRANSPORTER SMALL PERMEASE PROTEIN YIAM"/>
    <property type="match status" value="1"/>
</dbReference>
<accession>A0ABY1JE28</accession>